<dbReference type="RefSeq" id="WP_011243636.1">
    <property type="nucleotide sequence ID" value="NC_006576.1"/>
</dbReference>
<feature type="domain" description="CBS" evidence="10">
    <location>
        <begin position="263"/>
        <end position="320"/>
    </location>
</feature>
<evidence type="ECO:0000259" key="10">
    <source>
        <dbReference type="PROSITE" id="PS51371"/>
    </source>
</evidence>
<dbReference type="Gene3D" id="3.10.580.10">
    <property type="entry name" value="CBS-domain"/>
    <property type="match status" value="1"/>
</dbReference>
<accession>A0A0H3K3A0</accession>
<evidence type="ECO:0000256" key="5">
    <source>
        <dbReference type="ARBA" id="ARBA00023122"/>
    </source>
</evidence>
<dbReference type="InterPro" id="IPR002550">
    <property type="entry name" value="CNNM"/>
</dbReference>
<keyword evidence="4 8" id="KW-1133">Transmembrane helix</keyword>
<dbReference type="PANTHER" id="PTHR22777">
    <property type="entry name" value="HEMOLYSIN-RELATED"/>
    <property type="match status" value="1"/>
</dbReference>
<keyword evidence="6 8" id="KW-0472">Membrane</keyword>
<evidence type="ECO:0000256" key="8">
    <source>
        <dbReference type="PROSITE-ProRule" id="PRU01193"/>
    </source>
</evidence>
<evidence type="ECO:0000256" key="4">
    <source>
        <dbReference type="ARBA" id="ARBA00022989"/>
    </source>
</evidence>
<dbReference type="GeneID" id="72429000"/>
<dbReference type="InterPro" id="IPR046342">
    <property type="entry name" value="CBS_dom_sf"/>
</dbReference>
<feature type="transmembrane region" description="Helical" evidence="9">
    <location>
        <begin position="87"/>
        <end position="107"/>
    </location>
</feature>
<protein>
    <recommendedName>
        <fullName evidence="14">HlyC/CorC family transporter</fullName>
    </recommendedName>
</protein>
<comment type="subcellular location">
    <subcellularLocation>
        <location evidence="1">Membrane</location>
        <topology evidence="1">Multi-pass membrane protein</topology>
    </subcellularLocation>
</comment>
<dbReference type="FunFam" id="3.10.580.10:FF:000002">
    <property type="entry name" value="Magnesium/cobalt efflux protein CorC"/>
    <property type="match status" value="1"/>
</dbReference>
<evidence type="ECO:0000256" key="3">
    <source>
        <dbReference type="ARBA" id="ARBA00022737"/>
    </source>
</evidence>
<evidence type="ECO:0000256" key="6">
    <source>
        <dbReference type="ARBA" id="ARBA00023136"/>
    </source>
</evidence>
<name>A0A0H3K3A0_SYNP6</name>
<proteinExistence type="predicted"/>
<organism evidence="12 13">
    <name type="scientific">Synechococcus sp. (strain ATCC 27144 / PCC 6301 / SAUG 1402/1)</name>
    <name type="common">Anacystis nidulans</name>
    <dbReference type="NCBI Taxonomy" id="269084"/>
    <lineage>
        <taxon>Bacteria</taxon>
        <taxon>Bacillati</taxon>
        <taxon>Cyanobacteriota</taxon>
        <taxon>Cyanophyceae</taxon>
        <taxon>Synechococcales</taxon>
        <taxon>Synechococcaceae</taxon>
        <taxon>Synechococcus</taxon>
    </lineage>
</organism>
<evidence type="ECO:0000313" key="13">
    <source>
        <dbReference type="Proteomes" id="UP000001175"/>
    </source>
</evidence>
<dbReference type="eggNOG" id="COG1253">
    <property type="taxonomic scope" value="Bacteria"/>
</dbReference>
<evidence type="ECO:0000256" key="2">
    <source>
        <dbReference type="ARBA" id="ARBA00022692"/>
    </source>
</evidence>
<dbReference type="CDD" id="cd04590">
    <property type="entry name" value="CBS_pair_CorC_HlyC_assoc"/>
    <property type="match status" value="1"/>
</dbReference>
<reference evidence="12 13" key="1">
    <citation type="journal article" date="2007" name="Photosyn. Res.">
        <title>Complete nucleotide sequence of the freshwater unicellular cyanobacterium Synechococcus elongatus PCC 6301 chromosome: gene content and organization.</title>
        <authorList>
            <person name="Sugita C."/>
            <person name="Ogata K."/>
            <person name="Shikata M."/>
            <person name="Jikuya H."/>
            <person name="Takano J."/>
            <person name="Furumichi M."/>
            <person name="Kanehisa M."/>
            <person name="Omata T."/>
            <person name="Sugiura M."/>
            <person name="Sugita M."/>
        </authorList>
    </citation>
    <scope>NUCLEOTIDE SEQUENCE [LARGE SCALE GENOMIC DNA]</scope>
    <source>
        <strain evidence="13">ATCC 27144 / PCC 6301 / SAUG 1402/1</strain>
    </source>
</reference>
<feature type="domain" description="CNNM transmembrane" evidence="11">
    <location>
        <begin position="1"/>
        <end position="179"/>
    </location>
</feature>
<dbReference type="Pfam" id="PF00571">
    <property type="entry name" value="CBS"/>
    <property type="match status" value="1"/>
</dbReference>
<gene>
    <name evidence="12" type="ordered locus">syc1324_d</name>
</gene>
<evidence type="ECO:0000313" key="12">
    <source>
        <dbReference type="EMBL" id="BAD79514.1"/>
    </source>
</evidence>
<evidence type="ECO:0008006" key="14">
    <source>
        <dbReference type="Google" id="ProtNLM"/>
    </source>
</evidence>
<dbReference type="InterPro" id="IPR000644">
    <property type="entry name" value="CBS_dom"/>
</dbReference>
<dbReference type="SUPFAM" id="SSF54631">
    <property type="entry name" value="CBS-domain pair"/>
    <property type="match status" value="1"/>
</dbReference>
<dbReference type="Proteomes" id="UP000001175">
    <property type="component" value="Chromosome"/>
</dbReference>
<dbReference type="GO" id="GO:0005886">
    <property type="term" value="C:plasma membrane"/>
    <property type="evidence" value="ECO:0007669"/>
    <property type="project" value="TreeGrafter"/>
</dbReference>
<keyword evidence="2 8" id="KW-0812">Transmembrane</keyword>
<dbReference type="EMBL" id="AP008231">
    <property type="protein sequence ID" value="BAD79514.1"/>
    <property type="molecule type" value="Genomic_DNA"/>
</dbReference>
<keyword evidence="3" id="KW-0677">Repeat</keyword>
<dbReference type="AlphaFoldDB" id="A0A0H3K3A0"/>
<dbReference type="PROSITE" id="PS51371">
    <property type="entry name" value="CBS"/>
    <property type="match status" value="1"/>
</dbReference>
<dbReference type="KEGG" id="syc:syc1324_d"/>
<evidence type="ECO:0000256" key="7">
    <source>
        <dbReference type="PROSITE-ProRule" id="PRU00703"/>
    </source>
</evidence>
<evidence type="ECO:0000256" key="1">
    <source>
        <dbReference type="ARBA" id="ARBA00004141"/>
    </source>
</evidence>
<dbReference type="PROSITE" id="PS51846">
    <property type="entry name" value="CNNM"/>
    <property type="match status" value="1"/>
</dbReference>
<dbReference type="Pfam" id="PF01595">
    <property type="entry name" value="CNNM"/>
    <property type="match status" value="1"/>
</dbReference>
<feature type="transmembrane region" description="Helical" evidence="9">
    <location>
        <begin position="58"/>
        <end position="80"/>
    </location>
</feature>
<dbReference type="InterPro" id="IPR044751">
    <property type="entry name" value="Ion_transp-like_CBS"/>
</dbReference>
<dbReference type="PANTHER" id="PTHR22777:SF4">
    <property type="entry name" value="UPF0053 PROTEIN SLL1254"/>
    <property type="match status" value="1"/>
</dbReference>
<sequence length="347" mass="37981">MLSLAIATLVVLLGSAICSASEAALLSLPLIRVRQLAESRRPAALALLAIKEQISRPLAALVVLNNLFNILGSIIIGSLAAQVLQSAWIGIFSAVLTLLIILFGEIVPKTLGTRFAQTLALVSAQPLRWLTRLLLPIIWLLEHFTAPFNEGSPQLTTDEQEIQLLASIGHQEGAIEQDELEMIQRVFQLNDLNASDVMTPRVAITYLWGEDQLETVKAEILASQHSRIVIVDDSIDAVCGIALKTELLAALLAGQGDLLLSALARPAHFVPETVRADKLLKTFQKVREHLFIVLDEYGGVAGVVTLEDVLEVLTGEIVDETDRNVDLRAIARFRRRQILHQRGLDEA</sequence>
<keyword evidence="5 7" id="KW-0129">CBS domain</keyword>
<evidence type="ECO:0000259" key="11">
    <source>
        <dbReference type="PROSITE" id="PS51846"/>
    </source>
</evidence>
<evidence type="ECO:0000256" key="9">
    <source>
        <dbReference type="SAM" id="Phobius"/>
    </source>
</evidence>